<dbReference type="PATRIC" id="fig|1492738.3.peg.1226"/>
<proteinExistence type="predicted"/>
<dbReference type="EMBL" id="JNCA01000011">
    <property type="protein sequence ID" value="KDN55631.1"/>
    <property type="molecule type" value="Genomic_DNA"/>
</dbReference>
<dbReference type="STRING" id="1492738.FEM21_12330"/>
<reference evidence="1 2" key="1">
    <citation type="submission" date="2014-05" db="EMBL/GenBank/DDBJ databases">
        <title>Genome Sequence of Flavobacterium sp. EM1321.</title>
        <authorList>
            <person name="Shin S.-K."/>
            <person name="Yi H."/>
        </authorList>
    </citation>
    <scope>NUCLEOTIDE SEQUENCE [LARGE SCALE GENOMIC DNA]</scope>
    <source>
        <strain evidence="1 2">EM1321</strain>
    </source>
</reference>
<accession>A0A066WP33</accession>
<dbReference type="Proteomes" id="UP000027064">
    <property type="component" value="Unassembled WGS sequence"/>
</dbReference>
<dbReference type="OrthoDB" id="677977at2"/>
<protein>
    <submittedName>
        <fullName evidence="1">Uncharacterized protein</fullName>
    </submittedName>
</protein>
<dbReference type="eggNOG" id="ENOG5032US3">
    <property type="taxonomic scope" value="Bacteria"/>
</dbReference>
<dbReference type="RefSeq" id="WP_035658892.1">
    <property type="nucleotide sequence ID" value="NZ_JNCA01000011.1"/>
</dbReference>
<organism evidence="1 2">
    <name type="scientific">Flavobacterium seoulense</name>
    <dbReference type="NCBI Taxonomy" id="1492738"/>
    <lineage>
        <taxon>Bacteria</taxon>
        <taxon>Pseudomonadati</taxon>
        <taxon>Bacteroidota</taxon>
        <taxon>Flavobacteriia</taxon>
        <taxon>Flavobacteriales</taxon>
        <taxon>Flavobacteriaceae</taxon>
        <taxon>Flavobacterium</taxon>
    </lineage>
</organism>
<comment type="caution">
    <text evidence="1">The sequence shown here is derived from an EMBL/GenBank/DDBJ whole genome shotgun (WGS) entry which is preliminary data.</text>
</comment>
<evidence type="ECO:0000313" key="2">
    <source>
        <dbReference type="Proteomes" id="UP000027064"/>
    </source>
</evidence>
<evidence type="ECO:0000313" key="1">
    <source>
        <dbReference type="EMBL" id="KDN55631.1"/>
    </source>
</evidence>
<keyword evidence="2" id="KW-1185">Reference proteome</keyword>
<gene>
    <name evidence="1" type="ORF">FEM21_12330</name>
</gene>
<dbReference type="AlphaFoldDB" id="A0A066WP33"/>
<sequence length="146" mass="15663">MESKNIIGGLAGAVVLTILNESLKNVNENMPHIDLVGKEAVQKTAEYFGLDIENESLFGTAIVSDILSNTAYYSMIDGEENDLWLKAASSGILGGLSAVNLPEKIGLNDEPVTKTFTTKALVVGYYLAGALTTAAVIRLMERIQQK</sequence>
<name>A0A066WP33_9FLAO</name>